<sequence length="376" mass="42899">MKYQTHLVLISAQSVPNITPILDERFRPDRVVMLVSPDMRARADDLERIYQPRGVKVQRWFVDDAWDVEHIRNRVMELLTEYEQDDIVLNATGGTKPMSIAAYEVFRTFDKAIFYVHPEADRLIWMHPGDRDTVDLADKIKIKEYLQSYGAVAVDSYQGGVSAELRELAGQLARNIEVFSDALGSLNFYAAKADNRECLSPEVKMDGRHDFWKLIDLFEHAGLADKQGCRLRFRDEDARFIANGGWLESYAYACCLNIKKSRNLQDVGQSVVVEKANNVKNELDVALLKDNRLHILECKTSQLSAKSPGGPKADQMLYKLGSIRDNLAGLQARSMLVSANPLKDAHLQRARELKIETCSHRELQFLEEKLGEWIKK</sequence>
<evidence type="ECO:0000313" key="3">
    <source>
        <dbReference type="EMBL" id="XBS19063.1"/>
    </source>
</evidence>
<accession>A0AAU7NQ10</accession>
<dbReference type="InterPro" id="IPR011335">
    <property type="entry name" value="Restrct_endonuc-II-like"/>
</dbReference>
<evidence type="ECO:0000259" key="2">
    <source>
        <dbReference type="Pfam" id="PF23400"/>
    </source>
</evidence>
<dbReference type="AlphaFoldDB" id="A0AAU7NQ10"/>
<feature type="domain" description="Card1 endonuclease" evidence="1">
    <location>
        <begin position="235"/>
        <end position="375"/>
    </location>
</feature>
<dbReference type="SUPFAM" id="SSF52980">
    <property type="entry name" value="Restriction endonuclease-like"/>
    <property type="match status" value="1"/>
</dbReference>
<evidence type="ECO:0000259" key="1">
    <source>
        <dbReference type="Pfam" id="PF09002"/>
    </source>
</evidence>
<protein>
    <submittedName>
        <fullName evidence="3">DUF1887 family CARF protein</fullName>
    </submittedName>
</protein>
<dbReference type="Gene3D" id="1.10.10.680">
    <property type="entry name" value="Hypothetical protein VC1899 (Restriction endonuclease-like)"/>
    <property type="match status" value="1"/>
</dbReference>
<dbReference type="Gene3D" id="3.40.50.10770">
    <property type="entry name" value="Hypothetical protein VC1899 like domain (Restriction endonuclease-like)"/>
    <property type="match status" value="1"/>
</dbReference>
<gene>
    <name evidence="3" type="ORF">Q9L42_011850</name>
</gene>
<dbReference type="InterPro" id="IPR015093">
    <property type="entry name" value="Card1_endonucl_dom"/>
</dbReference>
<dbReference type="EMBL" id="CP157743">
    <property type="protein sequence ID" value="XBS19063.1"/>
    <property type="molecule type" value="Genomic_DNA"/>
</dbReference>
<dbReference type="Pfam" id="PF09002">
    <property type="entry name" value="Card1_endonuc"/>
    <property type="match status" value="1"/>
</dbReference>
<dbReference type="Pfam" id="PF23400">
    <property type="entry name" value="CARF_Card1"/>
    <property type="match status" value="1"/>
</dbReference>
<reference evidence="3 4" key="1">
    <citation type="journal article" date="2024" name="Microbiology">
        <title>Methylomarinum rosea sp. nov., a novel halophilic methanotrophic bacterium from the hypersaline Lake Elton.</title>
        <authorList>
            <person name="Suleimanov R.Z."/>
            <person name="Oshkin I.Y."/>
            <person name="Danilova O.V."/>
            <person name="Suzina N.E."/>
            <person name="Dedysh S.N."/>
        </authorList>
    </citation>
    <scope>NUCLEOTIDE SEQUENCE [LARGE SCALE GENOMIC DNA]</scope>
    <source>
        <strain evidence="3 4">Ch1-1</strain>
    </source>
</reference>
<dbReference type="InterPro" id="IPR011856">
    <property type="entry name" value="tRNA_endonuc-like_dom_sf"/>
</dbReference>
<dbReference type="GO" id="GO:0003676">
    <property type="term" value="F:nucleic acid binding"/>
    <property type="evidence" value="ECO:0007669"/>
    <property type="project" value="InterPro"/>
</dbReference>
<evidence type="ECO:0000313" key="4">
    <source>
        <dbReference type="Proteomes" id="UP001225378"/>
    </source>
</evidence>
<keyword evidence="4" id="KW-1185">Reference proteome</keyword>
<dbReference type="Gene3D" id="3.40.1350.10">
    <property type="match status" value="1"/>
</dbReference>
<proteinExistence type="predicted"/>
<name>A0AAU7NQ10_9GAMM</name>
<feature type="domain" description="Card1 CARF" evidence="2">
    <location>
        <begin position="6"/>
        <end position="145"/>
    </location>
</feature>
<organism evidence="3 4">
    <name type="scientific">Methylomarinum roseum</name>
    <dbReference type="NCBI Taxonomy" id="3067653"/>
    <lineage>
        <taxon>Bacteria</taxon>
        <taxon>Pseudomonadati</taxon>
        <taxon>Pseudomonadota</taxon>
        <taxon>Gammaproteobacteria</taxon>
        <taxon>Methylococcales</taxon>
        <taxon>Methylococcaceae</taxon>
        <taxon>Methylomarinum</taxon>
    </lineage>
</organism>
<dbReference type="RefSeq" id="WP_305908195.1">
    <property type="nucleotide sequence ID" value="NZ_CP157743.1"/>
</dbReference>
<dbReference type="Proteomes" id="UP001225378">
    <property type="component" value="Chromosome"/>
</dbReference>
<dbReference type="KEGG" id="mech:Q9L42_011850"/>
<dbReference type="CDD" id="cd22364">
    <property type="entry name" value="VC1899-like"/>
    <property type="match status" value="1"/>
</dbReference>
<dbReference type="InterPro" id="IPR056339">
    <property type="entry name" value="CARF_Card1"/>
</dbReference>